<evidence type="ECO:0000313" key="1">
    <source>
        <dbReference type="EMBL" id="OGK01167.1"/>
    </source>
</evidence>
<dbReference type="AlphaFoldDB" id="A0A1F7F3Q4"/>
<dbReference type="EMBL" id="MFYX01000131">
    <property type="protein sequence ID" value="OGK01167.1"/>
    <property type="molecule type" value="Genomic_DNA"/>
</dbReference>
<dbReference type="Proteomes" id="UP000179243">
    <property type="component" value="Unassembled WGS sequence"/>
</dbReference>
<evidence type="ECO:0008006" key="3">
    <source>
        <dbReference type="Google" id="ProtNLM"/>
    </source>
</evidence>
<accession>A0A1F7F3Q4</accession>
<reference evidence="1 2" key="1">
    <citation type="journal article" date="2016" name="Nat. Commun.">
        <title>Thousands of microbial genomes shed light on interconnected biogeochemical processes in an aquifer system.</title>
        <authorList>
            <person name="Anantharaman K."/>
            <person name="Brown C.T."/>
            <person name="Hug L.A."/>
            <person name="Sharon I."/>
            <person name="Castelle C.J."/>
            <person name="Probst A.J."/>
            <person name="Thomas B.C."/>
            <person name="Singh A."/>
            <person name="Wilkins M.J."/>
            <person name="Karaoz U."/>
            <person name="Brodie E.L."/>
            <person name="Williams K.H."/>
            <person name="Hubbard S.S."/>
            <person name="Banfield J.F."/>
        </authorList>
    </citation>
    <scope>NUCLEOTIDE SEQUENCE [LARGE SCALE GENOMIC DNA]</scope>
</reference>
<dbReference type="Pfam" id="PF14063">
    <property type="entry name" value="DUF4254"/>
    <property type="match status" value="1"/>
</dbReference>
<protein>
    <recommendedName>
        <fullName evidence="3">DUF4254 domain-containing protein</fullName>
    </recommendedName>
</protein>
<sequence>MVPVKTLSDLFQSAVAAWHTDGQPRTTDALQVHALTLHRHNYDIWHEEDQARRRDVADQTIVQVKRTIDRLNQLRNDSIEKIDRHLLDIIGGHANPDAPVNSETPGSIIDRLSIISLRLFHMEEETRRPDASGDHKVSCEKRLAVLREQHADLVTALTRLLNDLSDGKKRLKVYRQFKMYNDPALNPALYRTQNTQGPSQS</sequence>
<proteinExistence type="predicted"/>
<dbReference type="InterPro" id="IPR025350">
    <property type="entry name" value="DUF4254"/>
</dbReference>
<evidence type="ECO:0000313" key="2">
    <source>
        <dbReference type="Proteomes" id="UP000179243"/>
    </source>
</evidence>
<gene>
    <name evidence="1" type="ORF">A2519_01440</name>
</gene>
<comment type="caution">
    <text evidence="1">The sequence shown here is derived from an EMBL/GenBank/DDBJ whole genome shotgun (WGS) entry which is preliminary data.</text>
</comment>
<name>A0A1F7F3Q4_UNCRA</name>
<organism evidence="1 2">
    <name type="scientific">Candidatus Raymondbacteria bacterium RIFOXYD12_FULL_49_13</name>
    <dbReference type="NCBI Taxonomy" id="1817890"/>
    <lineage>
        <taxon>Bacteria</taxon>
        <taxon>Raymondiibacteriota</taxon>
    </lineage>
</organism>